<keyword evidence="2" id="KW-0805">Transcription regulation</keyword>
<protein>
    <submittedName>
        <fullName evidence="7">Transcriptional regulator, TetR family</fullName>
    </submittedName>
</protein>
<dbReference type="RefSeq" id="WP_073391575.1">
    <property type="nucleotide sequence ID" value="NZ_FQVU01000004.1"/>
</dbReference>
<feature type="domain" description="HTH tetR-type" evidence="6">
    <location>
        <begin position="6"/>
        <end position="66"/>
    </location>
</feature>
<dbReference type="Gene3D" id="1.10.10.60">
    <property type="entry name" value="Homeodomain-like"/>
    <property type="match status" value="1"/>
</dbReference>
<dbReference type="Pfam" id="PF17932">
    <property type="entry name" value="TetR_C_24"/>
    <property type="match status" value="1"/>
</dbReference>
<keyword evidence="3 5" id="KW-0238">DNA-binding</keyword>
<proteinExistence type="predicted"/>
<sequence length="218" mass="24201">MPRTAQSSKSDILRTFAGSVANSGYDETSFREIAEELGISKGTIVHHYGTKERLLEAVHREYMDRRLREAEQILAATTGAAARLTALIAQLLVAQRDDRDATVTFAREIARFATMDLMADVRHMRSAYTKLVRGVLSDGVESGEFKDVDVDLVTLQIFGMCNWSWTWWGSRPQYSVVDVVEAWTTSLLSGLRTSRGPKKVDVASIVASVEAVVEQLDS</sequence>
<dbReference type="PANTHER" id="PTHR30055">
    <property type="entry name" value="HTH-TYPE TRANSCRIPTIONAL REGULATOR RUTR"/>
    <property type="match status" value="1"/>
</dbReference>
<dbReference type="PANTHER" id="PTHR30055:SF175">
    <property type="entry name" value="HTH-TYPE TRANSCRIPTIONAL REPRESSOR KSTR2"/>
    <property type="match status" value="1"/>
</dbReference>
<dbReference type="STRING" id="1206085.SAMN05443575_3230"/>
<organism evidence="7 8">
    <name type="scientific">Jatrophihabitans endophyticus</name>
    <dbReference type="NCBI Taxonomy" id="1206085"/>
    <lineage>
        <taxon>Bacteria</taxon>
        <taxon>Bacillati</taxon>
        <taxon>Actinomycetota</taxon>
        <taxon>Actinomycetes</taxon>
        <taxon>Jatrophihabitantales</taxon>
        <taxon>Jatrophihabitantaceae</taxon>
        <taxon>Jatrophihabitans</taxon>
    </lineage>
</organism>
<dbReference type="EMBL" id="FQVU01000004">
    <property type="protein sequence ID" value="SHH06602.1"/>
    <property type="molecule type" value="Genomic_DNA"/>
</dbReference>
<evidence type="ECO:0000256" key="4">
    <source>
        <dbReference type="ARBA" id="ARBA00023163"/>
    </source>
</evidence>
<dbReference type="OrthoDB" id="1669699at2"/>
<dbReference type="GO" id="GO:0003700">
    <property type="term" value="F:DNA-binding transcription factor activity"/>
    <property type="evidence" value="ECO:0007669"/>
    <property type="project" value="TreeGrafter"/>
</dbReference>
<dbReference type="SUPFAM" id="SSF48498">
    <property type="entry name" value="Tetracyclin repressor-like, C-terminal domain"/>
    <property type="match status" value="1"/>
</dbReference>
<gene>
    <name evidence="7" type="ORF">SAMN05443575_3230</name>
</gene>
<evidence type="ECO:0000259" key="6">
    <source>
        <dbReference type="PROSITE" id="PS50977"/>
    </source>
</evidence>
<evidence type="ECO:0000256" key="3">
    <source>
        <dbReference type="ARBA" id="ARBA00023125"/>
    </source>
</evidence>
<keyword evidence="8" id="KW-1185">Reference proteome</keyword>
<accession>A0A1M5PY68</accession>
<evidence type="ECO:0000256" key="2">
    <source>
        <dbReference type="ARBA" id="ARBA00023015"/>
    </source>
</evidence>
<dbReference type="InterPro" id="IPR036271">
    <property type="entry name" value="Tet_transcr_reg_TetR-rel_C_sf"/>
</dbReference>
<name>A0A1M5PY68_9ACTN</name>
<dbReference type="SUPFAM" id="SSF46689">
    <property type="entry name" value="Homeodomain-like"/>
    <property type="match status" value="1"/>
</dbReference>
<evidence type="ECO:0000256" key="1">
    <source>
        <dbReference type="ARBA" id="ARBA00022491"/>
    </source>
</evidence>
<dbReference type="InterPro" id="IPR001647">
    <property type="entry name" value="HTH_TetR"/>
</dbReference>
<dbReference type="Pfam" id="PF00440">
    <property type="entry name" value="TetR_N"/>
    <property type="match status" value="1"/>
</dbReference>
<evidence type="ECO:0000313" key="7">
    <source>
        <dbReference type="EMBL" id="SHH06602.1"/>
    </source>
</evidence>
<dbReference type="AlphaFoldDB" id="A0A1M5PY68"/>
<reference evidence="7 8" key="1">
    <citation type="submission" date="2016-11" db="EMBL/GenBank/DDBJ databases">
        <authorList>
            <person name="Jaros S."/>
            <person name="Januszkiewicz K."/>
            <person name="Wedrychowicz H."/>
        </authorList>
    </citation>
    <scope>NUCLEOTIDE SEQUENCE [LARGE SCALE GENOMIC DNA]</scope>
    <source>
        <strain evidence="7 8">DSM 45627</strain>
    </source>
</reference>
<dbReference type="GO" id="GO:0000976">
    <property type="term" value="F:transcription cis-regulatory region binding"/>
    <property type="evidence" value="ECO:0007669"/>
    <property type="project" value="TreeGrafter"/>
</dbReference>
<dbReference type="InterPro" id="IPR009057">
    <property type="entry name" value="Homeodomain-like_sf"/>
</dbReference>
<evidence type="ECO:0000313" key="8">
    <source>
        <dbReference type="Proteomes" id="UP000186132"/>
    </source>
</evidence>
<keyword evidence="1" id="KW-0678">Repressor</keyword>
<dbReference type="InterPro" id="IPR041490">
    <property type="entry name" value="KstR2_TetR_C"/>
</dbReference>
<feature type="DNA-binding region" description="H-T-H motif" evidence="5">
    <location>
        <begin position="29"/>
        <end position="48"/>
    </location>
</feature>
<dbReference type="Gene3D" id="1.10.357.10">
    <property type="entry name" value="Tetracycline Repressor, domain 2"/>
    <property type="match status" value="1"/>
</dbReference>
<dbReference type="InterPro" id="IPR050109">
    <property type="entry name" value="HTH-type_TetR-like_transc_reg"/>
</dbReference>
<evidence type="ECO:0000256" key="5">
    <source>
        <dbReference type="PROSITE-ProRule" id="PRU00335"/>
    </source>
</evidence>
<dbReference type="Proteomes" id="UP000186132">
    <property type="component" value="Unassembled WGS sequence"/>
</dbReference>
<keyword evidence="4" id="KW-0804">Transcription</keyword>
<dbReference type="PROSITE" id="PS50977">
    <property type="entry name" value="HTH_TETR_2"/>
    <property type="match status" value="1"/>
</dbReference>